<dbReference type="GeneTree" id="ENSGT00390000008727"/>
<feature type="compositionally biased region" description="Polar residues" evidence="7">
    <location>
        <begin position="408"/>
        <end position="428"/>
    </location>
</feature>
<evidence type="ECO:0000256" key="8">
    <source>
        <dbReference type="SAM" id="Phobius"/>
    </source>
</evidence>
<dbReference type="STRING" id="244447.ENSCSEP00000000432"/>
<feature type="transmembrane region" description="Helical" evidence="8">
    <location>
        <begin position="269"/>
        <end position="293"/>
    </location>
</feature>
<dbReference type="Proteomes" id="UP000265120">
    <property type="component" value="Chromosome 1"/>
</dbReference>
<proteinExistence type="inferred from homology"/>
<dbReference type="InParanoid" id="A0A3P8UDE8"/>
<dbReference type="PANTHER" id="PTHR19346:SF2">
    <property type="entry name" value="SOLUTE CARRIER FAMILY 35 MEMBER F4"/>
    <property type="match status" value="1"/>
</dbReference>
<keyword evidence="6 8" id="KW-0472">Membrane</keyword>
<evidence type="ECO:0000256" key="3">
    <source>
        <dbReference type="ARBA" id="ARBA00022448"/>
    </source>
</evidence>
<feature type="transmembrane region" description="Helical" evidence="8">
    <location>
        <begin position="305"/>
        <end position="324"/>
    </location>
</feature>
<feature type="transmembrane region" description="Helical" evidence="8">
    <location>
        <begin position="236"/>
        <end position="257"/>
    </location>
</feature>
<dbReference type="AlphaFoldDB" id="A0A3P8UDE8"/>
<evidence type="ECO:0000313" key="10">
    <source>
        <dbReference type="Proteomes" id="UP000265120"/>
    </source>
</evidence>
<feature type="compositionally biased region" description="Basic and acidic residues" evidence="7">
    <location>
        <begin position="77"/>
        <end position="86"/>
    </location>
</feature>
<evidence type="ECO:0000256" key="2">
    <source>
        <dbReference type="ARBA" id="ARBA00007863"/>
    </source>
</evidence>
<feature type="region of interest" description="Disordered" evidence="7">
    <location>
        <begin position="77"/>
        <end position="98"/>
    </location>
</feature>
<feature type="transmembrane region" description="Helical" evidence="8">
    <location>
        <begin position="330"/>
        <end position="350"/>
    </location>
</feature>
<evidence type="ECO:0000256" key="4">
    <source>
        <dbReference type="ARBA" id="ARBA00022692"/>
    </source>
</evidence>
<sequence length="428" mass="46443">QEPTVGPPLSSGEQPSTTLDPLSSTHLPGKATPSGGRCTVFTESGSKVTANGLHDIEDRILRITGYYGYNPGYSSHRREDGLESHAETPGSETSEESRSYHTCTSTALKVLGGLLLVLCVSSSWVGTTQVKQTPMQKFRECSKFFGEDGMTLKLFVKRTAPFSILWTLTNYLYLMALKKLTATDVSALYCCHKAFVFLLSWIVLKDRFMGVRIVAAIMAITGIVMMAYADGFHGDSFVGVALAVGSASTSALYKVLFKMFLGSANLGEVAHFLSTMGFFNLILISCVSLILYFTKVEHLGSLSSLPWGYLCGLAGLWLVFNILVHVGVVLTYPILISIGTLLSVPGNAAVDVLKHEVIFSVVRLAATCIICLGFLLLLLPEEWDSVTLRFLSNIADKKSEEHGEDLTESSVHTRSRSRANGTVSIPLA</sequence>
<comment type="subcellular location">
    <subcellularLocation>
        <location evidence="1">Membrane</location>
        <topology evidence="1">Multi-pass membrane protein</topology>
    </subcellularLocation>
</comment>
<dbReference type="Pfam" id="PF06027">
    <property type="entry name" value="SLC35F"/>
    <property type="match status" value="1"/>
</dbReference>
<dbReference type="PANTHER" id="PTHR19346">
    <property type="entry name" value="SUGAR PHOSPHATE TRANSPORTER DOMAIN-CONTAINING PROTEIN"/>
    <property type="match status" value="1"/>
</dbReference>
<keyword evidence="10" id="KW-1185">Reference proteome</keyword>
<keyword evidence="4 8" id="KW-0812">Transmembrane</keyword>
<evidence type="ECO:0000256" key="1">
    <source>
        <dbReference type="ARBA" id="ARBA00004141"/>
    </source>
</evidence>
<organism evidence="9 10">
    <name type="scientific">Cynoglossus semilaevis</name>
    <name type="common">Tongue sole</name>
    <dbReference type="NCBI Taxonomy" id="244447"/>
    <lineage>
        <taxon>Eukaryota</taxon>
        <taxon>Metazoa</taxon>
        <taxon>Chordata</taxon>
        <taxon>Craniata</taxon>
        <taxon>Vertebrata</taxon>
        <taxon>Euteleostomi</taxon>
        <taxon>Actinopterygii</taxon>
        <taxon>Neopterygii</taxon>
        <taxon>Teleostei</taxon>
        <taxon>Neoteleostei</taxon>
        <taxon>Acanthomorphata</taxon>
        <taxon>Carangaria</taxon>
        <taxon>Pleuronectiformes</taxon>
        <taxon>Pleuronectoidei</taxon>
        <taxon>Cynoglossidae</taxon>
        <taxon>Cynoglossinae</taxon>
        <taxon>Cynoglossus</taxon>
    </lineage>
</organism>
<dbReference type="OMA" id="CTVFTES"/>
<feature type="region of interest" description="Disordered" evidence="7">
    <location>
        <begin position="402"/>
        <end position="428"/>
    </location>
</feature>
<feature type="transmembrane region" description="Helical" evidence="8">
    <location>
        <begin position="210"/>
        <end position="229"/>
    </location>
</feature>
<dbReference type="Ensembl" id="ENSCSET00000000457.1">
    <property type="protein sequence ID" value="ENSCSEP00000000432.1"/>
    <property type="gene ID" value="ENSCSEG00000000311.1"/>
</dbReference>
<feature type="transmembrane region" description="Helical" evidence="8">
    <location>
        <begin position="186"/>
        <end position="204"/>
    </location>
</feature>
<protein>
    <submittedName>
        <fullName evidence="9">Solute carrier family 35 member F4</fullName>
    </submittedName>
</protein>
<dbReference type="InterPro" id="IPR037185">
    <property type="entry name" value="EmrE-like"/>
</dbReference>
<feature type="compositionally biased region" description="Polar residues" evidence="7">
    <location>
        <begin position="11"/>
        <end position="26"/>
    </location>
</feature>
<evidence type="ECO:0000256" key="5">
    <source>
        <dbReference type="ARBA" id="ARBA00022989"/>
    </source>
</evidence>
<keyword evidence="3" id="KW-0813">Transport</keyword>
<evidence type="ECO:0000313" key="9">
    <source>
        <dbReference type="Ensembl" id="ENSCSEP00000000432.1"/>
    </source>
</evidence>
<dbReference type="InterPro" id="IPR026505">
    <property type="entry name" value="Solute_c_fam_35_mem_F3/F4"/>
</dbReference>
<keyword evidence="5 8" id="KW-1133">Transmembrane helix</keyword>
<evidence type="ECO:0000256" key="6">
    <source>
        <dbReference type="ARBA" id="ARBA00023136"/>
    </source>
</evidence>
<evidence type="ECO:0000256" key="7">
    <source>
        <dbReference type="SAM" id="MobiDB-lite"/>
    </source>
</evidence>
<accession>A0A3P8UDE8</accession>
<dbReference type="SUPFAM" id="SSF103481">
    <property type="entry name" value="Multidrug resistance efflux transporter EmrE"/>
    <property type="match status" value="1"/>
</dbReference>
<name>A0A3P8UDE8_CYNSE</name>
<dbReference type="GO" id="GO:0022857">
    <property type="term" value="F:transmembrane transporter activity"/>
    <property type="evidence" value="ECO:0007669"/>
    <property type="project" value="InterPro"/>
</dbReference>
<feature type="transmembrane region" description="Helical" evidence="8">
    <location>
        <begin position="357"/>
        <end position="379"/>
    </location>
</feature>
<feature type="region of interest" description="Disordered" evidence="7">
    <location>
        <begin position="1"/>
        <end position="37"/>
    </location>
</feature>
<dbReference type="GO" id="GO:0016020">
    <property type="term" value="C:membrane"/>
    <property type="evidence" value="ECO:0007669"/>
    <property type="project" value="UniProtKB-SubCell"/>
</dbReference>
<reference evidence="9 10" key="1">
    <citation type="journal article" date="2014" name="Nat. Genet.">
        <title>Whole-genome sequence of a flatfish provides insights into ZW sex chromosome evolution and adaptation to a benthic lifestyle.</title>
        <authorList>
            <person name="Chen S."/>
            <person name="Zhang G."/>
            <person name="Shao C."/>
            <person name="Huang Q."/>
            <person name="Liu G."/>
            <person name="Zhang P."/>
            <person name="Song W."/>
            <person name="An N."/>
            <person name="Chalopin D."/>
            <person name="Volff J.N."/>
            <person name="Hong Y."/>
            <person name="Li Q."/>
            <person name="Sha Z."/>
            <person name="Zhou H."/>
            <person name="Xie M."/>
            <person name="Yu Q."/>
            <person name="Liu Y."/>
            <person name="Xiang H."/>
            <person name="Wang N."/>
            <person name="Wu K."/>
            <person name="Yang C."/>
            <person name="Zhou Q."/>
            <person name="Liao X."/>
            <person name="Yang L."/>
            <person name="Hu Q."/>
            <person name="Zhang J."/>
            <person name="Meng L."/>
            <person name="Jin L."/>
            <person name="Tian Y."/>
            <person name="Lian J."/>
            <person name="Yang J."/>
            <person name="Miao G."/>
            <person name="Liu S."/>
            <person name="Liang Z."/>
            <person name="Yan F."/>
            <person name="Li Y."/>
            <person name="Sun B."/>
            <person name="Zhang H."/>
            <person name="Zhang J."/>
            <person name="Zhu Y."/>
            <person name="Du M."/>
            <person name="Zhao Y."/>
            <person name="Schartl M."/>
            <person name="Tang Q."/>
            <person name="Wang J."/>
        </authorList>
    </citation>
    <scope>NUCLEOTIDE SEQUENCE</scope>
</reference>
<dbReference type="InterPro" id="IPR009262">
    <property type="entry name" value="SLC35_F1/F2/F6"/>
</dbReference>
<comment type="similarity">
    <text evidence="2">Belongs to the SLC35F solute transporter family.</text>
</comment>
<reference evidence="9" key="2">
    <citation type="submission" date="2025-08" db="UniProtKB">
        <authorList>
            <consortium name="Ensembl"/>
        </authorList>
    </citation>
    <scope>IDENTIFICATION</scope>
</reference>
<reference evidence="9" key="3">
    <citation type="submission" date="2025-09" db="UniProtKB">
        <authorList>
            <consortium name="Ensembl"/>
        </authorList>
    </citation>
    <scope>IDENTIFICATION</scope>
</reference>